<feature type="repeat" description="Solcar" evidence="8">
    <location>
        <begin position="122"/>
        <end position="213"/>
    </location>
</feature>
<reference evidence="10 11" key="1">
    <citation type="journal article" date="2016" name="Proc. Natl. Acad. Sci. U.S.A.">
        <title>Comparative genomics of biotechnologically important yeasts.</title>
        <authorList>
            <person name="Riley R."/>
            <person name="Haridas S."/>
            <person name="Wolfe K.H."/>
            <person name="Lopes M.R."/>
            <person name="Hittinger C.T."/>
            <person name="Goeker M."/>
            <person name="Salamov A.A."/>
            <person name="Wisecaver J.H."/>
            <person name="Long T.M."/>
            <person name="Calvey C.H."/>
            <person name="Aerts A.L."/>
            <person name="Barry K.W."/>
            <person name="Choi C."/>
            <person name="Clum A."/>
            <person name="Coughlan A.Y."/>
            <person name="Deshpande S."/>
            <person name="Douglass A.P."/>
            <person name="Hanson S.J."/>
            <person name="Klenk H.-P."/>
            <person name="LaButti K.M."/>
            <person name="Lapidus A."/>
            <person name="Lindquist E.A."/>
            <person name="Lipzen A.M."/>
            <person name="Meier-Kolthoff J.P."/>
            <person name="Ohm R.A."/>
            <person name="Otillar R.P."/>
            <person name="Pangilinan J.L."/>
            <person name="Peng Y."/>
            <person name="Rokas A."/>
            <person name="Rosa C.A."/>
            <person name="Scheuner C."/>
            <person name="Sibirny A.A."/>
            <person name="Slot J.C."/>
            <person name="Stielow J.B."/>
            <person name="Sun H."/>
            <person name="Kurtzman C.P."/>
            <person name="Blackwell M."/>
            <person name="Grigoriev I.V."/>
            <person name="Jeffries T.W."/>
        </authorList>
    </citation>
    <scope>NUCLEOTIDE SEQUENCE [LARGE SCALE GENOMIC DNA]</scope>
    <source>
        <strain evidence="11">ATCC 58044 / CBS 1984 / NCYC 433 / NRRL Y-366-8</strain>
    </source>
</reference>
<evidence type="ECO:0000256" key="1">
    <source>
        <dbReference type="ARBA" id="ARBA00004141"/>
    </source>
</evidence>
<keyword evidence="3 9" id="KW-0813">Transport</keyword>
<dbReference type="STRING" id="683960.A0A1E3P1I0"/>
<dbReference type="Pfam" id="PF00153">
    <property type="entry name" value="Mito_carr"/>
    <property type="match status" value="3"/>
</dbReference>
<dbReference type="GO" id="GO:0005740">
    <property type="term" value="C:mitochondrial envelope"/>
    <property type="evidence" value="ECO:0007669"/>
    <property type="project" value="EnsemblFungi"/>
</dbReference>
<dbReference type="RefSeq" id="XP_019038553.1">
    <property type="nucleotide sequence ID" value="XM_019185809.1"/>
</dbReference>
<accession>A0A1E3P1I0</accession>
<keyword evidence="6" id="KW-1133">Transmembrane helix</keyword>
<evidence type="ECO:0000256" key="7">
    <source>
        <dbReference type="ARBA" id="ARBA00023136"/>
    </source>
</evidence>
<dbReference type="OrthoDB" id="448427at2759"/>
<evidence type="ECO:0000313" key="10">
    <source>
        <dbReference type="EMBL" id="ODQ59346.1"/>
    </source>
</evidence>
<feature type="repeat" description="Solcar" evidence="8">
    <location>
        <begin position="34"/>
        <end position="114"/>
    </location>
</feature>
<dbReference type="InterPro" id="IPR050391">
    <property type="entry name" value="Mito_Metabolite_Transporter"/>
</dbReference>
<comment type="similarity">
    <text evidence="2 9">Belongs to the mitochondrial carrier (TC 2.A.29) family.</text>
</comment>
<evidence type="ECO:0000256" key="4">
    <source>
        <dbReference type="ARBA" id="ARBA00022692"/>
    </source>
</evidence>
<dbReference type="Proteomes" id="UP000094112">
    <property type="component" value="Unassembled WGS sequence"/>
</dbReference>
<evidence type="ECO:0000313" key="11">
    <source>
        <dbReference type="Proteomes" id="UP000094112"/>
    </source>
</evidence>
<proteinExistence type="inferred from homology"/>
<evidence type="ECO:0008006" key="12">
    <source>
        <dbReference type="Google" id="ProtNLM"/>
    </source>
</evidence>
<evidence type="ECO:0000256" key="2">
    <source>
        <dbReference type="ARBA" id="ARBA00006375"/>
    </source>
</evidence>
<evidence type="ECO:0000256" key="3">
    <source>
        <dbReference type="ARBA" id="ARBA00022448"/>
    </source>
</evidence>
<feature type="repeat" description="Solcar" evidence="8">
    <location>
        <begin position="223"/>
        <end position="307"/>
    </location>
</feature>
<gene>
    <name evidence="10" type="ORF">WICANDRAFT_84929</name>
</gene>
<organism evidence="10 11">
    <name type="scientific">Wickerhamomyces anomalus (strain ATCC 58044 / CBS 1984 / NCYC 433 / NRRL Y-366-8)</name>
    <name type="common">Yeast</name>
    <name type="synonym">Hansenula anomala</name>
    <dbReference type="NCBI Taxonomy" id="683960"/>
    <lineage>
        <taxon>Eukaryota</taxon>
        <taxon>Fungi</taxon>
        <taxon>Dikarya</taxon>
        <taxon>Ascomycota</taxon>
        <taxon>Saccharomycotina</taxon>
        <taxon>Saccharomycetes</taxon>
        <taxon>Phaffomycetales</taxon>
        <taxon>Wickerhamomycetaceae</taxon>
        <taxon>Wickerhamomyces</taxon>
    </lineage>
</organism>
<keyword evidence="7 8" id="KW-0472">Membrane</keyword>
<dbReference type="GeneID" id="30203055"/>
<dbReference type="EMBL" id="KV454211">
    <property type="protein sequence ID" value="ODQ59346.1"/>
    <property type="molecule type" value="Genomic_DNA"/>
</dbReference>
<protein>
    <recommendedName>
        <fullName evidence="12">Mitochondrial dicarboxylate transporter</fullName>
    </recommendedName>
</protein>
<keyword evidence="5" id="KW-0677">Repeat</keyword>
<dbReference type="SUPFAM" id="SSF103506">
    <property type="entry name" value="Mitochondrial carrier"/>
    <property type="match status" value="1"/>
</dbReference>
<keyword evidence="4 8" id="KW-0812">Transmembrane</keyword>
<dbReference type="GO" id="GO:0016020">
    <property type="term" value="C:membrane"/>
    <property type="evidence" value="ECO:0007669"/>
    <property type="project" value="UniProtKB-SubCell"/>
</dbReference>
<dbReference type="FunFam" id="1.50.40.10:FF:000107">
    <property type="entry name" value="Mitochondrial dicarboxylate carrier"/>
    <property type="match status" value="1"/>
</dbReference>
<evidence type="ECO:0000256" key="8">
    <source>
        <dbReference type="PROSITE-ProRule" id="PRU00282"/>
    </source>
</evidence>
<dbReference type="InterPro" id="IPR023395">
    <property type="entry name" value="MCP_dom_sf"/>
</dbReference>
<keyword evidence="11" id="KW-1185">Reference proteome</keyword>
<name>A0A1E3P1I0_WICAA</name>
<dbReference type="PROSITE" id="PS50920">
    <property type="entry name" value="SOLCAR"/>
    <property type="match status" value="3"/>
</dbReference>
<evidence type="ECO:0000256" key="9">
    <source>
        <dbReference type="RuleBase" id="RU000488"/>
    </source>
</evidence>
<dbReference type="InterPro" id="IPR018108">
    <property type="entry name" value="MCP_transmembrane"/>
</dbReference>
<dbReference type="PANTHER" id="PTHR45618">
    <property type="entry name" value="MITOCHONDRIAL DICARBOXYLATE CARRIER-RELATED"/>
    <property type="match status" value="1"/>
</dbReference>
<dbReference type="Gene3D" id="1.50.40.10">
    <property type="entry name" value="Mitochondrial carrier domain"/>
    <property type="match status" value="1"/>
</dbReference>
<comment type="subcellular location">
    <subcellularLocation>
        <location evidence="1">Membrane</location>
        <topology evidence="1">Multi-pass membrane protein</topology>
    </subcellularLocation>
</comment>
<sequence length="311" mass="34202">MSKIVQIQHQQQQAECTTNSQPSIPLISKPKEKWPFWYGGFGGGVACLFTHPLDLAKVRLQTAPIPKPTLFQMALSIWKHDGILGVYSGLSAGLLRQATYSLTRFGVYEYLKENYVPSDKQSSMAYLLPISMISGGVGGIVGNPSDIVNIRMQNDTGLPLDKRRNYNHAINGVTRIIKEEGVSSLFRGLGTNLVRGVLMTSSQVVTYDISKNLLIKNLQMDKDSKLTFFSASLIAGLVATTICSPADVLKTRIMNSSGSGEGVLKILAHAFKNEGPSFMFRGWVPSFVRLGPNTIITFLVVEQLREYRVGL</sequence>
<dbReference type="AlphaFoldDB" id="A0A1E3P1I0"/>
<evidence type="ECO:0000256" key="5">
    <source>
        <dbReference type="ARBA" id="ARBA00022737"/>
    </source>
</evidence>
<evidence type="ECO:0000256" key="6">
    <source>
        <dbReference type="ARBA" id="ARBA00022989"/>
    </source>
</evidence>
<dbReference type="GO" id="GO:0005310">
    <property type="term" value="F:dicarboxylic acid transmembrane transporter activity"/>
    <property type="evidence" value="ECO:0007669"/>
    <property type="project" value="EnsemblFungi"/>
</dbReference>